<accession>A0A6A4T1F4</accession>
<feature type="region of interest" description="Disordered" evidence="15">
    <location>
        <begin position="73"/>
        <end position="97"/>
    </location>
</feature>
<evidence type="ECO:0000256" key="6">
    <source>
        <dbReference type="ARBA" id="ARBA00022660"/>
    </source>
</evidence>
<evidence type="ECO:0000256" key="2">
    <source>
        <dbReference type="ARBA" id="ARBA00004298"/>
    </source>
</evidence>
<dbReference type="Pfam" id="PF15879">
    <property type="entry name" value="MWFE"/>
    <property type="match status" value="1"/>
</dbReference>
<dbReference type="EMBL" id="VEVO01000007">
    <property type="protein sequence ID" value="KAF0039887.1"/>
    <property type="molecule type" value="Genomic_DNA"/>
</dbReference>
<dbReference type="AlphaFoldDB" id="A0A6A4T1F4"/>
<keyword evidence="8" id="KW-0999">Mitochondrion inner membrane</keyword>
<dbReference type="GO" id="GO:0005743">
    <property type="term" value="C:mitochondrial inner membrane"/>
    <property type="evidence" value="ECO:0007669"/>
    <property type="project" value="UniProtKB-SubCell"/>
</dbReference>
<evidence type="ECO:0000256" key="13">
    <source>
        <dbReference type="ARBA" id="ARBA00029847"/>
    </source>
</evidence>
<evidence type="ECO:0000256" key="14">
    <source>
        <dbReference type="ARBA" id="ARBA00033255"/>
    </source>
</evidence>
<evidence type="ECO:0000256" key="3">
    <source>
        <dbReference type="ARBA" id="ARBA00009960"/>
    </source>
</evidence>
<evidence type="ECO:0000313" key="16">
    <source>
        <dbReference type="EMBL" id="KAF0039887.1"/>
    </source>
</evidence>
<dbReference type="InterPro" id="IPR017384">
    <property type="entry name" value="NADH_Ub_cplx-1_asu_su-1"/>
</dbReference>
<keyword evidence="5" id="KW-0813">Transport</keyword>
<evidence type="ECO:0000256" key="9">
    <source>
        <dbReference type="ARBA" id="ARBA00022982"/>
    </source>
</evidence>
<evidence type="ECO:0000256" key="10">
    <source>
        <dbReference type="ARBA" id="ARBA00022989"/>
    </source>
</evidence>
<keyword evidence="7" id="KW-0812">Transmembrane</keyword>
<evidence type="ECO:0000256" key="7">
    <source>
        <dbReference type="ARBA" id="ARBA00022692"/>
    </source>
</evidence>
<dbReference type="PANTHER" id="PTHR17098:SF2">
    <property type="entry name" value="NADH DEHYDROGENASE [UBIQUINONE] 1 ALPHA SUBCOMPLEX SUBUNIT 1"/>
    <property type="match status" value="1"/>
</dbReference>
<proteinExistence type="inferred from homology"/>
<evidence type="ECO:0000256" key="5">
    <source>
        <dbReference type="ARBA" id="ARBA00022448"/>
    </source>
</evidence>
<dbReference type="PANTHER" id="PTHR17098">
    <property type="entry name" value="NADH-UBIQUINONE OXIDOREDUCTASE MWFE SUBUNIT"/>
    <property type="match status" value="1"/>
</dbReference>
<comment type="subcellular location">
    <subcellularLocation>
        <location evidence="2">Mitochondrion inner membrane</location>
        <topology evidence="2">Single-pass membrane protein</topology>
        <orientation evidence="2">Matrix side</orientation>
    </subcellularLocation>
</comment>
<evidence type="ECO:0000256" key="1">
    <source>
        <dbReference type="ARBA" id="ARBA00003195"/>
    </source>
</evidence>
<evidence type="ECO:0000256" key="15">
    <source>
        <dbReference type="SAM" id="MobiDB-lite"/>
    </source>
</evidence>
<comment type="caution">
    <text evidence="16">The sequence shown here is derived from an EMBL/GenBank/DDBJ whole genome shotgun (WGS) entry which is preliminary data.</text>
</comment>
<comment type="function">
    <text evidence="1">Accessory subunit of the mitochondrial membrane respiratory chain NADH dehydrogenase (Complex I), that is believed not to be involved in catalysis. Complex I functions in the transfer of electrons from NADH to the respiratory chain. The immediate electron acceptor for the enzyme is believed to be ubiquinone.</text>
</comment>
<reference evidence="16 17" key="1">
    <citation type="submission" date="2019-06" db="EMBL/GenBank/DDBJ databases">
        <title>Draft genomes of female and male turbot (Scophthalmus maximus).</title>
        <authorList>
            <person name="Xu H."/>
            <person name="Xu X.-W."/>
            <person name="Shao C."/>
            <person name="Chen S."/>
        </authorList>
    </citation>
    <scope>NUCLEOTIDE SEQUENCE [LARGE SCALE GENOMIC DNA]</scope>
    <source>
        <strain evidence="16">Ysfricsl-2016a</strain>
        <tissue evidence="16">Blood</tissue>
    </source>
</reference>
<keyword evidence="11" id="KW-0496">Mitochondrion</keyword>
<keyword evidence="12" id="KW-0472">Membrane</keyword>
<gene>
    <name evidence="16" type="ORF">F2P81_008122</name>
</gene>
<organism evidence="16 17">
    <name type="scientific">Scophthalmus maximus</name>
    <name type="common">Turbot</name>
    <name type="synonym">Psetta maxima</name>
    <dbReference type="NCBI Taxonomy" id="52904"/>
    <lineage>
        <taxon>Eukaryota</taxon>
        <taxon>Metazoa</taxon>
        <taxon>Chordata</taxon>
        <taxon>Craniata</taxon>
        <taxon>Vertebrata</taxon>
        <taxon>Euteleostomi</taxon>
        <taxon>Actinopterygii</taxon>
        <taxon>Neopterygii</taxon>
        <taxon>Teleostei</taxon>
        <taxon>Neoteleostei</taxon>
        <taxon>Acanthomorphata</taxon>
        <taxon>Carangaria</taxon>
        <taxon>Pleuronectiformes</taxon>
        <taxon>Pleuronectoidei</taxon>
        <taxon>Scophthalmidae</taxon>
        <taxon>Scophthalmus</taxon>
    </lineage>
</organism>
<evidence type="ECO:0000256" key="11">
    <source>
        <dbReference type="ARBA" id="ARBA00023128"/>
    </source>
</evidence>
<keyword evidence="9" id="KW-0249">Electron transport</keyword>
<dbReference type="Proteomes" id="UP000438429">
    <property type="component" value="Unassembled WGS sequence"/>
</dbReference>
<name>A0A6A4T1F4_SCOMX</name>
<evidence type="ECO:0000256" key="4">
    <source>
        <dbReference type="ARBA" id="ARBA00016392"/>
    </source>
</evidence>
<keyword evidence="10" id="KW-1133">Transmembrane helix</keyword>
<evidence type="ECO:0000313" key="17">
    <source>
        <dbReference type="Proteomes" id="UP000438429"/>
    </source>
</evidence>
<keyword evidence="6" id="KW-0679">Respiratory chain</keyword>
<evidence type="ECO:0000256" key="12">
    <source>
        <dbReference type="ARBA" id="ARBA00023136"/>
    </source>
</evidence>
<comment type="similarity">
    <text evidence="3">Belongs to the complex I NDUFA1 subunit family.</text>
</comment>
<protein>
    <recommendedName>
        <fullName evidence="4">NADH dehydrogenase [ubiquinone] 1 alpha subcomplex subunit 1</fullName>
    </recommendedName>
    <alternativeName>
        <fullName evidence="14">Complex I-MWFE</fullName>
    </alternativeName>
    <alternativeName>
        <fullName evidence="13">NADH-ubiquinone oxidoreductase MWFE subunit</fullName>
    </alternativeName>
</protein>
<evidence type="ECO:0000256" key="8">
    <source>
        <dbReference type="ARBA" id="ARBA00022792"/>
    </source>
</evidence>
<sequence>MTVCLMIPGIATAQIHKFTNGGKEKRVARVPWHWYLMQRDKRVSGTGEYYDSKINNNTELLIQFHVSCSMEQMHMDSRTSTDDQEYEDPEEKMFVVD</sequence>